<name>A0A812E6E8_ACAPH</name>
<dbReference type="GO" id="GO:0009097">
    <property type="term" value="P:isoleucine biosynthetic process"/>
    <property type="evidence" value="ECO:0007669"/>
    <property type="project" value="TreeGrafter"/>
</dbReference>
<dbReference type="PANTHER" id="PTHR48078">
    <property type="entry name" value="THREONINE DEHYDRATASE, MITOCHONDRIAL-RELATED"/>
    <property type="match status" value="1"/>
</dbReference>
<keyword evidence="3 4" id="KW-0456">Lyase</keyword>
<dbReference type="GO" id="GO:0003941">
    <property type="term" value="F:L-serine ammonia-lyase activity"/>
    <property type="evidence" value="ECO:0007669"/>
    <property type="project" value="TreeGrafter"/>
</dbReference>
<dbReference type="GO" id="GO:0006567">
    <property type="term" value="P:L-threonine catabolic process"/>
    <property type="evidence" value="ECO:0007669"/>
    <property type="project" value="TreeGrafter"/>
</dbReference>
<dbReference type="EMBL" id="CAHIKZ030004892">
    <property type="protein sequence ID" value="CAE1316805.1"/>
    <property type="molecule type" value="Genomic_DNA"/>
</dbReference>
<dbReference type="PANTHER" id="PTHR48078:SF19">
    <property type="entry name" value="ACT DOMAIN-CONTAINING PROTEIN"/>
    <property type="match status" value="1"/>
</dbReference>
<dbReference type="AlphaFoldDB" id="A0A812E6E8"/>
<dbReference type="CDD" id="cd04886">
    <property type="entry name" value="ACT_ThrD-II-like"/>
    <property type="match status" value="1"/>
</dbReference>
<dbReference type="Proteomes" id="UP000597762">
    <property type="component" value="Unassembled WGS sequence"/>
</dbReference>
<dbReference type="Gene3D" id="3.40.50.1100">
    <property type="match status" value="1"/>
</dbReference>
<evidence type="ECO:0000256" key="2">
    <source>
        <dbReference type="ARBA" id="ARBA00022898"/>
    </source>
</evidence>
<keyword evidence="5" id="KW-1185">Reference proteome</keyword>
<comment type="cofactor">
    <cofactor evidence="1">
        <name>pyridoxal 5'-phosphate</name>
        <dbReference type="ChEBI" id="CHEBI:597326"/>
    </cofactor>
</comment>
<sequence>MSLLGKIQFLKLCSQNFVIPGNISRRVSRVKCRNIFNVERAFLRDEIIYFSEALSSIKTHYVSIWGLAVPIVGVNAFATASKIVDKVLTVNENCIALSILRLVEQEKAVVEGAGAVGLAAILQNLCPELLGKKVVVALCGGNIDTPALGRVLERGLAADGRLIKFVTTISDRPGGLAELTRLISSIGISIKDIFHERAWLTSNVFAVRVKIIAESKGHEHTNSLKDLLSLYYEDINWSQAVCLPSCPTFFLFVSVSSFCLCSCPVFSFMKTIFRKLNADLLTI</sequence>
<dbReference type="EC" id="4.3.1.19" evidence="4"/>
<dbReference type="OrthoDB" id="4418812at2759"/>
<dbReference type="InterPro" id="IPR036052">
    <property type="entry name" value="TrpB-like_PALP_sf"/>
</dbReference>
<evidence type="ECO:0000313" key="4">
    <source>
        <dbReference type="EMBL" id="CAE1316805.1"/>
    </source>
</evidence>
<comment type="caution">
    <text evidence="4">The sequence shown here is derived from an EMBL/GenBank/DDBJ whole genome shotgun (WGS) entry which is preliminary data.</text>
</comment>
<protein>
    <submittedName>
        <fullName evidence="4">E4.3.1.19</fullName>
        <ecNumber evidence="4">4.3.1.19</ecNumber>
    </submittedName>
</protein>
<evidence type="ECO:0000256" key="1">
    <source>
        <dbReference type="ARBA" id="ARBA00001933"/>
    </source>
</evidence>
<proteinExistence type="predicted"/>
<dbReference type="InterPro" id="IPR044561">
    <property type="entry name" value="ACT_ThrD-II-like"/>
</dbReference>
<dbReference type="InterPro" id="IPR050147">
    <property type="entry name" value="Ser/Thr_Dehydratase"/>
</dbReference>
<gene>
    <name evidence="4" type="ORF">SPHA_67427</name>
</gene>
<dbReference type="GO" id="GO:0004794">
    <property type="term" value="F:threonine deaminase activity"/>
    <property type="evidence" value="ECO:0007669"/>
    <property type="project" value="UniProtKB-EC"/>
</dbReference>
<reference evidence="4" key="1">
    <citation type="submission" date="2021-01" db="EMBL/GenBank/DDBJ databases">
        <authorList>
            <person name="Li R."/>
            <person name="Bekaert M."/>
        </authorList>
    </citation>
    <scope>NUCLEOTIDE SEQUENCE</scope>
    <source>
        <strain evidence="4">Farmed</strain>
    </source>
</reference>
<keyword evidence="2" id="KW-0663">Pyridoxal phosphate</keyword>
<accession>A0A812E6E8</accession>
<dbReference type="SUPFAM" id="SSF53686">
    <property type="entry name" value="Tryptophan synthase beta subunit-like PLP-dependent enzymes"/>
    <property type="match status" value="1"/>
</dbReference>
<evidence type="ECO:0000256" key="3">
    <source>
        <dbReference type="ARBA" id="ARBA00023239"/>
    </source>
</evidence>
<dbReference type="GO" id="GO:0006565">
    <property type="term" value="P:L-serine catabolic process"/>
    <property type="evidence" value="ECO:0007669"/>
    <property type="project" value="TreeGrafter"/>
</dbReference>
<organism evidence="4 5">
    <name type="scientific">Acanthosepion pharaonis</name>
    <name type="common">Pharaoh cuttlefish</name>
    <name type="synonym">Sepia pharaonis</name>
    <dbReference type="NCBI Taxonomy" id="158019"/>
    <lineage>
        <taxon>Eukaryota</taxon>
        <taxon>Metazoa</taxon>
        <taxon>Spiralia</taxon>
        <taxon>Lophotrochozoa</taxon>
        <taxon>Mollusca</taxon>
        <taxon>Cephalopoda</taxon>
        <taxon>Coleoidea</taxon>
        <taxon>Decapodiformes</taxon>
        <taxon>Sepiida</taxon>
        <taxon>Sepiina</taxon>
        <taxon>Sepiidae</taxon>
        <taxon>Acanthosepion</taxon>
    </lineage>
</organism>
<evidence type="ECO:0000313" key="5">
    <source>
        <dbReference type="Proteomes" id="UP000597762"/>
    </source>
</evidence>